<keyword evidence="16 21" id="KW-0472">Membrane</keyword>
<evidence type="ECO:0000256" key="5">
    <source>
        <dbReference type="ARBA" id="ARBA00022527"/>
    </source>
</evidence>
<dbReference type="SUPFAM" id="SSF52047">
    <property type="entry name" value="RNI-like"/>
    <property type="match status" value="1"/>
</dbReference>
<keyword evidence="5" id="KW-0723">Serine/threonine-protein kinase</keyword>
<dbReference type="SMART" id="SM00220">
    <property type="entry name" value="S_TKc"/>
    <property type="match status" value="1"/>
</dbReference>
<dbReference type="InterPro" id="IPR055414">
    <property type="entry name" value="LRR_R13L4/SHOC2-like"/>
</dbReference>
<dbReference type="GO" id="GO:0009791">
    <property type="term" value="P:post-embryonic development"/>
    <property type="evidence" value="ECO:0007669"/>
    <property type="project" value="UniProtKB-ARBA"/>
</dbReference>
<dbReference type="PROSITE" id="PS00107">
    <property type="entry name" value="PROTEIN_KINASE_ATP"/>
    <property type="match status" value="1"/>
</dbReference>
<dbReference type="Pfam" id="PF13855">
    <property type="entry name" value="LRR_8"/>
    <property type="match status" value="1"/>
</dbReference>
<protein>
    <recommendedName>
        <fullName evidence="3">non-specific serine/threonine protein kinase</fullName>
        <ecNumber evidence="3">2.7.11.1</ecNumber>
    </recommendedName>
</protein>
<dbReference type="GO" id="GO:0033612">
    <property type="term" value="F:receptor serine/threonine kinase binding"/>
    <property type="evidence" value="ECO:0007669"/>
    <property type="project" value="TreeGrafter"/>
</dbReference>
<dbReference type="Pfam" id="PF08263">
    <property type="entry name" value="LRRNT_2"/>
    <property type="match status" value="1"/>
</dbReference>
<evidence type="ECO:0000256" key="13">
    <source>
        <dbReference type="ARBA" id="ARBA00022777"/>
    </source>
</evidence>
<dbReference type="GO" id="GO:0004674">
    <property type="term" value="F:protein serine/threonine kinase activity"/>
    <property type="evidence" value="ECO:0007669"/>
    <property type="project" value="UniProtKB-KW"/>
</dbReference>
<evidence type="ECO:0000256" key="6">
    <source>
        <dbReference type="ARBA" id="ARBA00022553"/>
    </source>
</evidence>
<keyword evidence="17" id="KW-0325">Glycoprotein</keyword>
<dbReference type="PROSITE" id="PS51450">
    <property type="entry name" value="LRR"/>
    <property type="match status" value="1"/>
</dbReference>
<evidence type="ECO:0000256" key="7">
    <source>
        <dbReference type="ARBA" id="ARBA00022614"/>
    </source>
</evidence>
<dbReference type="PANTHER" id="PTHR48056:SF35">
    <property type="entry name" value="LRR RECEPTOR-LIKE SERINE_THREONINE-PROTEIN KINASE HSL2"/>
    <property type="match status" value="1"/>
</dbReference>
<evidence type="ECO:0000256" key="19">
    <source>
        <dbReference type="ARBA" id="ARBA00048679"/>
    </source>
</evidence>
<dbReference type="InterPro" id="IPR032675">
    <property type="entry name" value="LRR_dom_sf"/>
</dbReference>
<comment type="similarity">
    <text evidence="2">Belongs to the protein kinase superfamily. Ser/Thr protein kinase family.</text>
</comment>
<dbReference type="GO" id="GO:0005524">
    <property type="term" value="F:ATP binding"/>
    <property type="evidence" value="ECO:0007669"/>
    <property type="project" value="UniProtKB-UniRule"/>
</dbReference>
<keyword evidence="8" id="KW-0808">Transferase</keyword>
<evidence type="ECO:0000256" key="12">
    <source>
        <dbReference type="ARBA" id="ARBA00022741"/>
    </source>
</evidence>
<feature type="domain" description="Protein kinase" evidence="23">
    <location>
        <begin position="695"/>
        <end position="988"/>
    </location>
</feature>
<keyword evidence="13 24" id="KW-0418">Kinase</keyword>
<dbReference type="GO" id="GO:0005886">
    <property type="term" value="C:plasma membrane"/>
    <property type="evidence" value="ECO:0007669"/>
    <property type="project" value="UniProtKB-SubCell"/>
</dbReference>
<dbReference type="FunFam" id="3.80.10.10:FF:000453">
    <property type="entry name" value="Leucine-rich receptor-like protein kinase family protein"/>
    <property type="match status" value="1"/>
</dbReference>
<dbReference type="Gene3D" id="1.10.510.10">
    <property type="entry name" value="Transferase(Phosphotransferase) domain 1"/>
    <property type="match status" value="1"/>
</dbReference>
<comment type="catalytic activity">
    <reaction evidence="19">
        <text>L-seryl-[protein] + ATP = O-phospho-L-seryl-[protein] + ADP + H(+)</text>
        <dbReference type="Rhea" id="RHEA:17989"/>
        <dbReference type="Rhea" id="RHEA-COMP:9863"/>
        <dbReference type="Rhea" id="RHEA-COMP:11604"/>
        <dbReference type="ChEBI" id="CHEBI:15378"/>
        <dbReference type="ChEBI" id="CHEBI:29999"/>
        <dbReference type="ChEBI" id="CHEBI:30616"/>
        <dbReference type="ChEBI" id="CHEBI:83421"/>
        <dbReference type="ChEBI" id="CHEBI:456216"/>
        <dbReference type="EC" id="2.7.11.1"/>
    </reaction>
</comment>
<dbReference type="EMBL" id="CACSLK010031421">
    <property type="protein sequence ID" value="CAA0839690.1"/>
    <property type="molecule type" value="Genomic_DNA"/>
</dbReference>
<dbReference type="SMART" id="SM00369">
    <property type="entry name" value="LRR_TYP"/>
    <property type="match status" value="7"/>
</dbReference>
<evidence type="ECO:0000256" key="8">
    <source>
        <dbReference type="ARBA" id="ARBA00022679"/>
    </source>
</evidence>
<dbReference type="PROSITE" id="PS50011">
    <property type="entry name" value="PROTEIN_KINASE_DOM"/>
    <property type="match status" value="1"/>
</dbReference>
<keyword evidence="10 22" id="KW-0732">Signal</keyword>
<keyword evidence="6" id="KW-0597">Phosphoprotein</keyword>
<dbReference type="Pfam" id="PF00069">
    <property type="entry name" value="Pkinase"/>
    <property type="match status" value="1"/>
</dbReference>
<evidence type="ECO:0000313" key="25">
    <source>
        <dbReference type="Proteomes" id="UP001153555"/>
    </source>
</evidence>
<dbReference type="InterPro" id="IPR008271">
    <property type="entry name" value="Ser/Thr_kinase_AS"/>
</dbReference>
<dbReference type="OrthoDB" id="2021138at2759"/>
<dbReference type="PANTHER" id="PTHR48056">
    <property type="entry name" value="LRR RECEPTOR-LIKE SERINE/THREONINE-PROTEIN KINASE-RELATED"/>
    <property type="match status" value="1"/>
</dbReference>
<dbReference type="InterPro" id="IPR050647">
    <property type="entry name" value="Plant_LRR-RLKs"/>
</dbReference>
<evidence type="ECO:0000256" key="17">
    <source>
        <dbReference type="ARBA" id="ARBA00023180"/>
    </source>
</evidence>
<evidence type="ECO:0000256" key="2">
    <source>
        <dbReference type="ARBA" id="ARBA00008684"/>
    </source>
</evidence>
<evidence type="ECO:0000256" key="16">
    <source>
        <dbReference type="ARBA" id="ARBA00023136"/>
    </source>
</evidence>
<dbReference type="InterPro" id="IPR011009">
    <property type="entry name" value="Kinase-like_dom_sf"/>
</dbReference>
<feature type="signal peptide" evidence="22">
    <location>
        <begin position="1"/>
        <end position="28"/>
    </location>
</feature>
<evidence type="ECO:0000256" key="10">
    <source>
        <dbReference type="ARBA" id="ARBA00022729"/>
    </source>
</evidence>
<dbReference type="GO" id="GO:0006952">
    <property type="term" value="P:defense response"/>
    <property type="evidence" value="ECO:0007669"/>
    <property type="project" value="UniProtKB-ARBA"/>
</dbReference>
<evidence type="ECO:0000256" key="18">
    <source>
        <dbReference type="ARBA" id="ARBA00047899"/>
    </source>
</evidence>
<dbReference type="GO" id="GO:0051707">
    <property type="term" value="P:response to other organism"/>
    <property type="evidence" value="ECO:0007669"/>
    <property type="project" value="UniProtKB-ARBA"/>
</dbReference>
<dbReference type="InterPro" id="IPR013210">
    <property type="entry name" value="LRR_N_plant-typ"/>
</dbReference>
<dbReference type="Pfam" id="PF00560">
    <property type="entry name" value="LRR_1"/>
    <property type="match status" value="3"/>
</dbReference>
<dbReference type="Gene3D" id="3.80.10.10">
    <property type="entry name" value="Ribonuclease Inhibitor"/>
    <property type="match status" value="2"/>
</dbReference>
<dbReference type="Proteomes" id="UP001153555">
    <property type="component" value="Unassembled WGS sequence"/>
</dbReference>
<evidence type="ECO:0000256" key="3">
    <source>
        <dbReference type="ARBA" id="ARBA00012513"/>
    </source>
</evidence>
<keyword evidence="12 20" id="KW-0547">Nucleotide-binding</keyword>
<keyword evidence="7" id="KW-0433">Leucine-rich repeat</keyword>
<evidence type="ECO:0000256" key="1">
    <source>
        <dbReference type="ARBA" id="ARBA00004162"/>
    </source>
</evidence>
<feature type="binding site" evidence="20">
    <location>
        <position position="724"/>
    </location>
    <ligand>
        <name>ATP</name>
        <dbReference type="ChEBI" id="CHEBI:30616"/>
    </ligand>
</feature>
<keyword evidence="11" id="KW-0677">Repeat</keyword>
<dbReference type="InterPro" id="IPR003591">
    <property type="entry name" value="Leu-rich_rpt_typical-subtyp"/>
</dbReference>
<evidence type="ECO:0000256" key="14">
    <source>
        <dbReference type="ARBA" id="ARBA00022840"/>
    </source>
</evidence>
<comment type="catalytic activity">
    <reaction evidence="18">
        <text>L-threonyl-[protein] + ATP = O-phospho-L-threonyl-[protein] + ADP + H(+)</text>
        <dbReference type="Rhea" id="RHEA:46608"/>
        <dbReference type="Rhea" id="RHEA-COMP:11060"/>
        <dbReference type="Rhea" id="RHEA-COMP:11605"/>
        <dbReference type="ChEBI" id="CHEBI:15378"/>
        <dbReference type="ChEBI" id="CHEBI:30013"/>
        <dbReference type="ChEBI" id="CHEBI:30616"/>
        <dbReference type="ChEBI" id="CHEBI:61977"/>
        <dbReference type="ChEBI" id="CHEBI:456216"/>
        <dbReference type="EC" id="2.7.11.1"/>
    </reaction>
</comment>
<dbReference type="SUPFAM" id="SSF56112">
    <property type="entry name" value="Protein kinase-like (PK-like)"/>
    <property type="match status" value="1"/>
</dbReference>
<evidence type="ECO:0000313" key="24">
    <source>
        <dbReference type="EMBL" id="CAA0839690.1"/>
    </source>
</evidence>
<comment type="subcellular location">
    <subcellularLocation>
        <location evidence="1">Cell membrane</location>
        <topology evidence="1">Single-pass membrane protein</topology>
    </subcellularLocation>
</comment>
<evidence type="ECO:0000256" key="21">
    <source>
        <dbReference type="SAM" id="Phobius"/>
    </source>
</evidence>
<keyword evidence="24" id="KW-0675">Receptor</keyword>
<dbReference type="PRINTS" id="PR00019">
    <property type="entry name" value="LEURICHRPT"/>
</dbReference>
<dbReference type="Pfam" id="PF23598">
    <property type="entry name" value="LRR_14"/>
    <property type="match status" value="1"/>
</dbReference>
<feature type="transmembrane region" description="Helical" evidence="21">
    <location>
        <begin position="638"/>
        <end position="660"/>
    </location>
</feature>
<comment type="caution">
    <text evidence="24">The sequence shown here is derived from an EMBL/GenBank/DDBJ whole genome shotgun (WGS) entry which is preliminary data.</text>
</comment>
<dbReference type="Gene3D" id="3.30.200.20">
    <property type="entry name" value="Phosphorylase Kinase, domain 1"/>
    <property type="match status" value="1"/>
</dbReference>
<dbReference type="FunFam" id="1.10.510.10:FF:000417">
    <property type="entry name" value="Leucine-rich repeat receptor-like protein kinase"/>
    <property type="match status" value="1"/>
</dbReference>
<keyword evidence="9 21" id="KW-0812">Transmembrane</keyword>
<evidence type="ECO:0000256" key="20">
    <source>
        <dbReference type="PROSITE-ProRule" id="PRU10141"/>
    </source>
</evidence>
<dbReference type="EC" id="2.7.11.1" evidence="3"/>
<evidence type="ECO:0000256" key="22">
    <source>
        <dbReference type="SAM" id="SignalP"/>
    </source>
</evidence>
<dbReference type="FunFam" id="3.80.10.10:FF:000233">
    <property type="entry name" value="Leucine-rich repeat receptor-like protein kinase TDR"/>
    <property type="match status" value="1"/>
</dbReference>
<organism evidence="24 25">
    <name type="scientific">Striga hermonthica</name>
    <name type="common">Purple witchweed</name>
    <name type="synonym">Buchnera hermonthica</name>
    <dbReference type="NCBI Taxonomy" id="68872"/>
    <lineage>
        <taxon>Eukaryota</taxon>
        <taxon>Viridiplantae</taxon>
        <taxon>Streptophyta</taxon>
        <taxon>Embryophyta</taxon>
        <taxon>Tracheophyta</taxon>
        <taxon>Spermatophyta</taxon>
        <taxon>Magnoliopsida</taxon>
        <taxon>eudicotyledons</taxon>
        <taxon>Gunneridae</taxon>
        <taxon>Pentapetalae</taxon>
        <taxon>asterids</taxon>
        <taxon>lamiids</taxon>
        <taxon>Lamiales</taxon>
        <taxon>Orobanchaceae</taxon>
        <taxon>Buchnereae</taxon>
        <taxon>Striga</taxon>
    </lineage>
</organism>
<keyword evidence="15 21" id="KW-1133">Transmembrane helix</keyword>
<sequence length="988" mass="109489">MTNYHNKVKLLLGMKALLIIAFLQCANSSTPHDPAEILLHVMQTRFQVPRGSFDNWRNSTGPCNWTGISCDPMSQNVVSINLTGFNISGPFPSEFCRIPTLQNLDVSNNYLGGRVELLSISNCSNLVSLNLSFNLFVGTLPDFPPHFVKLRILDLSCNNFSGEIPGSFVSLRNLEHLNLISNLLNGTAFPEFLSNMTELTRLLLSWNPFRPSRLPRNIGRLTKLEDFQAVSSNLIGDIPYSIGNLRSVKNFDVSQNKLQGTIPASIGGMTSVVQIELYNNHLSGEIPDTFSKLTSLLRFDFSQNSLTGRIPASLAALHVESFHLKNNFLSGNIPEVIALNPVLSELLLFNNSLSGKIPANLGLYSGLEQFDLSNNNLEGPLPPNLCHGKKLMILNIINNRISGEIPESYGECLTLVRVRIQDNELSGIVPNGLWCLSKLKYLEISNNKLQGRIPQSVSSAKSLQQLLIAGNRFSGELPGGICKLQELGRFDTSRNKFSGVLPSCINKLTNLTELCMQGNNLSGEIPTNIGDLVQLTELDLQENQFSGLIPPEMGKLPELKYLNLSNNKLSGEIPDELSKLKLNEFDVSNNRLQGSVPPGLDTQLFVSGLMGNPGLCSNSLKELHPCLTAKHARKKINFLLVGILSAVGSIGIVLLIWLGFKTKKMFNLRRKGNQTWKITAFQKVEVDEEDVLASLTAENVIGSGGSGCVYKVVLKSGQTVAAKKLWEANLEEPEEVFRSEMETMGNIRHLNIVKLLFSCISEDYRILVYEYLENGSLGDVLHGEGGGVLLDWPKRFAIAVGTAQGLAYLHHDCVPAIMHRDLKSNNILLDEEFRPKLADFGLAKFLKREVNESAQTMSRVAGTYGYIAPEYGYTMKVTEKTDVYSFGIVLLELLTGKRPNDSSFGENMSIVKWVKDITLPSRKRGANREASDSRNIGNLNQILDSRMDPDTIEYHEVKKVLNVALLCTMELPIRRPSMKRAVELLKKR</sequence>
<keyword evidence="14 20" id="KW-0067">ATP-binding</keyword>
<reference evidence="24" key="1">
    <citation type="submission" date="2019-12" db="EMBL/GenBank/DDBJ databases">
        <authorList>
            <person name="Scholes J."/>
        </authorList>
    </citation>
    <scope>NUCLEOTIDE SEQUENCE</scope>
</reference>
<evidence type="ECO:0000256" key="4">
    <source>
        <dbReference type="ARBA" id="ARBA00022475"/>
    </source>
</evidence>
<evidence type="ECO:0000256" key="11">
    <source>
        <dbReference type="ARBA" id="ARBA00022737"/>
    </source>
</evidence>
<evidence type="ECO:0000256" key="9">
    <source>
        <dbReference type="ARBA" id="ARBA00022692"/>
    </source>
</evidence>
<dbReference type="InterPro" id="IPR017441">
    <property type="entry name" value="Protein_kinase_ATP_BS"/>
</dbReference>
<evidence type="ECO:0000259" key="23">
    <source>
        <dbReference type="PROSITE" id="PS50011"/>
    </source>
</evidence>
<gene>
    <name evidence="24" type="ORF">SHERM_06252</name>
</gene>
<dbReference type="SUPFAM" id="SSF52058">
    <property type="entry name" value="L domain-like"/>
    <property type="match status" value="1"/>
</dbReference>
<evidence type="ECO:0000256" key="15">
    <source>
        <dbReference type="ARBA" id="ARBA00022989"/>
    </source>
</evidence>
<keyword evidence="4" id="KW-1003">Cell membrane</keyword>
<dbReference type="InterPro" id="IPR001611">
    <property type="entry name" value="Leu-rich_rpt"/>
</dbReference>
<keyword evidence="25" id="KW-1185">Reference proteome</keyword>
<dbReference type="CDD" id="cd14066">
    <property type="entry name" value="STKc_IRAK"/>
    <property type="match status" value="1"/>
</dbReference>
<feature type="chain" id="PRO_5040288750" description="non-specific serine/threonine protein kinase" evidence="22">
    <location>
        <begin position="29"/>
        <end position="988"/>
    </location>
</feature>
<accession>A0A9N7NYH5</accession>
<dbReference type="InterPro" id="IPR000719">
    <property type="entry name" value="Prot_kinase_dom"/>
</dbReference>
<proteinExistence type="inferred from homology"/>
<dbReference type="AlphaFoldDB" id="A0A9N7NYH5"/>
<name>A0A9N7NYH5_STRHE</name>
<dbReference type="PROSITE" id="PS00108">
    <property type="entry name" value="PROTEIN_KINASE_ST"/>
    <property type="match status" value="1"/>
</dbReference>